<accession>A0ABD0ZE41</accession>
<sequence>MARLLLPSNATSIRDTIDTSFSCNSRPYGYYADLENECQIFHICFPVGLLRDDSSTSTQMFMWSFICPPETVFNQEKFTCMRTEDSIPCRESASFYSLNRNFGRSDFIALSDEPIEDEEEQQEIVVATEETEEAAHLLQSPLEVDNSVDNQHPEERTIYQKQPAIVMRRRNSRR</sequence>
<feature type="domain" description="Chitin-binding type-2" evidence="2">
    <location>
        <begin position="20"/>
        <end position="91"/>
    </location>
</feature>
<dbReference type="InterPro" id="IPR002557">
    <property type="entry name" value="Chitin-bd_dom"/>
</dbReference>
<protein>
    <recommendedName>
        <fullName evidence="2">Chitin-binding type-2 domain-containing protein</fullName>
    </recommendedName>
</protein>
<feature type="region of interest" description="Disordered" evidence="1">
    <location>
        <begin position="142"/>
        <end position="174"/>
    </location>
</feature>
<organism evidence="3 4">
    <name type="scientific">Ranatra chinensis</name>
    <dbReference type="NCBI Taxonomy" id="642074"/>
    <lineage>
        <taxon>Eukaryota</taxon>
        <taxon>Metazoa</taxon>
        <taxon>Ecdysozoa</taxon>
        <taxon>Arthropoda</taxon>
        <taxon>Hexapoda</taxon>
        <taxon>Insecta</taxon>
        <taxon>Pterygota</taxon>
        <taxon>Neoptera</taxon>
        <taxon>Paraneoptera</taxon>
        <taxon>Hemiptera</taxon>
        <taxon>Heteroptera</taxon>
        <taxon>Panheteroptera</taxon>
        <taxon>Nepomorpha</taxon>
        <taxon>Nepidae</taxon>
        <taxon>Ranatrinae</taxon>
        <taxon>Ranatra</taxon>
    </lineage>
</organism>
<evidence type="ECO:0000259" key="2">
    <source>
        <dbReference type="PROSITE" id="PS50940"/>
    </source>
</evidence>
<evidence type="ECO:0000313" key="4">
    <source>
        <dbReference type="Proteomes" id="UP001558652"/>
    </source>
</evidence>
<keyword evidence="4" id="KW-1185">Reference proteome</keyword>
<dbReference type="Proteomes" id="UP001558652">
    <property type="component" value="Unassembled WGS sequence"/>
</dbReference>
<dbReference type="PANTHER" id="PTHR22933">
    <property type="entry name" value="FI18007P1-RELATED"/>
    <property type="match status" value="1"/>
</dbReference>
<evidence type="ECO:0000313" key="3">
    <source>
        <dbReference type="EMBL" id="KAL1140563.1"/>
    </source>
</evidence>
<gene>
    <name evidence="3" type="ORF">AAG570_000493</name>
</gene>
<dbReference type="InterPro" id="IPR052976">
    <property type="entry name" value="Scoloptoxin-like"/>
</dbReference>
<dbReference type="Pfam" id="PF01607">
    <property type="entry name" value="CBM_14"/>
    <property type="match status" value="1"/>
</dbReference>
<dbReference type="EMBL" id="JBFDAA010000001">
    <property type="protein sequence ID" value="KAL1140563.1"/>
    <property type="molecule type" value="Genomic_DNA"/>
</dbReference>
<dbReference type="PANTHER" id="PTHR22933:SF43">
    <property type="entry name" value="LP10131P"/>
    <property type="match status" value="1"/>
</dbReference>
<proteinExistence type="predicted"/>
<dbReference type="SUPFAM" id="SSF57625">
    <property type="entry name" value="Invertebrate chitin-binding proteins"/>
    <property type="match status" value="1"/>
</dbReference>
<evidence type="ECO:0000256" key="1">
    <source>
        <dbReference type="SAM" id="MobiDB-lite"/>
    </source>
</evidence>
<dbReference type="PROSITE" id="PS50940">
    <property type="entry name" value="CHIT_BIND_II"/>
    <property type="match status" value="1"/>
</dbReference>
<name>A0ABD0ZE41_9HEMI</name>
<reference evidence="3 4" key="1">
    <citation type="submission" date="2024-07" db="EMBL/GenBank/DDBJ databases">
        <title>Chromosome-level genome assembly of the water stick insect Ranatra chinensis (Heteroptera: Nepidae).</title>
        <authorList>
            <person name="Liu X."/>
        </authorList>
    </citation>
    <scope>NUCLEOTIDE SEQUENCE [LARGE SCALE GENOMIC DNA]</scope>
    <source>
        <strain evidence="3">Cailab_2021Rc</strain>
        <tissue evidence="3">Muscle</tissue>
    </source>
</reference>
<dbReference type="AlphaFoldDB" id="A0ABD0ZE41"/>
<comment type="caution">
    <text evidence="3">The sequence shown here is derived from an EMBL/GenBank/DDBJ whole genome shotgun (WGS) entry which is preliminary data.</text>
</comment>
<dbReference type="InterPro" id="IPR036508">
    <property type="entry name" value="Chitin-bd_dom_sf"/>
</dbReference>